<dbReference type="InterPro" id="IPR018728">
    <property type="entry name" value="DUF2268"/>
</dbReference>
<dbReference type="HOGENOM" id="CLU_2316005_0_0_6"/>
<dbReference type="RefSeq" id="WP_011478156.1">
    <property type="nucleotide sequence ID" value="NC_007946.1"/>
</dbReference>
<feature type="domain" description="DUF2268" evidence="1">
    <location>
        <begin position="21"/>
        <end position="107"/>
    </location>
</feature>
<dbReference type="Proteomes" id="UP000001952">
    <property type="component" value="Chromosome"/>
</dbReference>
<evidence type="ECO:0000313" key="3">
    <source>
        <dbReference type="Proteomes" id="UP000001952"/>
    </source>
</evidence>
<dbReference type="Pfam" id="PF10026">
    <property type="entry name" value="DUF2268"/>
    <property type="match status" value="1"/>
</dbReference>
<name>Q1RDE5_ECOUT</name>
<accession>Q1RDE5</accession>
<protein>
    <recommendedName>
        <fullName evidence="1">DUF2268 domain-containing protein</fullName>
    </recommendedName>
</protein>
<sequence>MRTPLLECLHMNCIVLLDGPRYGSTLGEVIVSEGLAGHFSLELFAGEPDPREKLTSDIVQPYRLHLLENWYNTDYDCNAWFFGTGDLPRWLEYTKGFKLISRYLVHSHI</sequence>
<evidence type="ECO:0000259" key="1">
    <source>
        <dbReference type="Pfam" id="PF10026"/>
    </source>
</evidence>
<dbReference type="KEGG" id="eci:UTI89_C1136"/>
<reference evidence="2 3" key="1">
    <citation type="journal article" date="2006" name="Proc. Natl. Acad. Sci. U.S.A.">
        <title>Identification of genes subject to positive selection in uropathogenic strains of Escherichia coli: a comparative genomics approach.</title>
        <authorList>
            <person name="Chen S.L."/>
            <person name="Hung C.S."/>
            <person name="Xu J."/>
            <person name="Reigstad C.S."/>
            <person name="Magrini V."/>
            <person name="Sabo A."/>
            <person name="Blasiar D."/>
            <person name="Bieri T."/>
            <person name="Meyer R.R."/>
            <person name="Ozersky P."/>
            <person name="Armstrong J.R."/>
            <person name="Fulton R.S."/>
            <person name="Latreille J.P."/>
            <person name="Spieth J."/>
            <person name="Hooton T.M."/>
            <person name="Mardis E.R."/>
            <person name="Hultgren S.J."/>
            <person name="Gordon J.I."/>
        </authorList>
    </citation>
    <scope>NUCLEOTIDE SEQUENCE [LARGE SCALE GENOMIC DNA]</scope>
    <source>
        <strain evidence="3">UTI89 / UPEC</strain>
    </source>
</reference>
<dbReference type="EMBL" id="CP000243">
    <property type="protein sequence ID" value="ABE06619.1"/>
    <property type="molecule type" value="Genomic_DNA"/>
</dbReference>
<gene>
    <name evidence="2" type="ordered locus">UTI89_C1136</name>
</gene>
<organism evidence="2 3">
    <name type="scientific">Escherichia coli (strain UTI89 / UPEC)</name>
    <dbReference type="NCBI Taxonomy" id="364106"/>
    <lineage>
        <taxon>Bacteria</taxon>
        <taxon>Pseudomonadati</taxon>
        <taxon>Pseudomonadota</taxon>
        <taxon>Gammaproteobacteria</taxon>
        <taxon>Enterobacterales</taxon>
        <taxon>Enterobacteriaceae</taxon>
        <taxon>Escherichia</taxon>
    </lineage>
</organism>
<dbReference type="AlphaFoldDB" id="Q1RDE5"/>
<proteinExistence type="predicted"/>
<evidence type="ECO:0000313" key="2">
    <source>
        <dbReference type="EMBL" id="ABE06619.1"/>
    </source>
</evidence>